<dbReference type="EMBL" id="CM007893">
    <property type="protein sequence ID" value="OTG28193.1"/>
    <property type="molecule type" value="Genomic_DNA"/>
</dbReference>
<protein>
    <submittedName>
        <fullName evidence="2">Uncharacterized protein</fullName>
    </submittedName>
</protein>
<dbReference type="Proteomes" id="UP000215914">
    <property type="component" value="Chromosome 4"/>
</dbReference>
<name>A0A251UYU9_HELAN</name>
<evidence type="ECO:0000313" key="1">
    <source>
        <dbReference type="EMBL" id="KAF5817232.1"/>
    </source>
</evidence>
<reference evidence="1 3" key="1">
    <citation type="journal article" date="2017" name="Nature">
        <title>The sunflower genome provides insights into oil metabolism, flowering and Asterid evolution.</title>
        <authorList>
            <person name="Badouin H."/>
            <person name="Gouzy J."/>
            <person name="Grassa C.J."/>
            <person name="Murat F."/>
            <person name="Staton S.E."/>
            <person name="Cottret L."/>
            <person name="Lelandais-Briere C."/>
            <person name="Owens G.L."/>
            <person name="Carrere S."/>
            <person name="Mayjonade B."/>
            <person name="Legrand L."/>
            <person name="Gill N."/>
            <person name="Kane N.C."/>
            <person name="Bowers J.E."/>
            <person name="Hubner S."/>
            <person name="Bellec A."/>
            <person name="Berard A."/>
            <person name="Berges H."/>
            <person name="Blanchet N."/>
            <person name="Boniface M.C."/>
            <person name="Brunel D."/>
            <person name="Catrice O."/>
            <person name="Chaidir N."/>
            <person name="Claudel C."/>
            <person name="Donnadieu C."/>
            <person name="Faraut T."/>
            <person name="Fievet G."/>
            <person name="Helmstetter N."/>
            <person name="King M."/>
            <person name="Knapp S.J."/>
            <person name="Lai Z."/>
            <person name="Le Paslier M.C."/>
            <person name="Lippi Y."/>
            <person name="Lorenzon L."/>
            <person name="Mandel J.R."/>
            <person name="Marage G."/>
            <person name="Marchand G."/>
            <person name="Marquand E."/>
            <person name="Bret-Mestries E."/>
            <person name="Morien E."/>
            <person name="Nambeesan S."/>
            <person name="Nguyen T."/>
            <person name="Pegot-Espagnet P."/>
            <person name="Pouilly N."/>
            <person name="Raftis F."/>
            <person name="Sallet E."/>
            <person name="Schiex T."/>
            <person name="Thomas J."/>
            <person name="Vandecasteele C."/>
            <person name="Vares D."/>
            <person name="Vear F."/>
            <person name="Vautrin S."/>
            <person name="Crespi M."/>
            <person name="Mangin B."/>
            <person name="Burke J.M."/>
            <person name="Salse J."/>
            <person name="Munos S."/>
            <person name="Vincourt P."/>
            <person name="Rieseberg L.H."/>
            <person name="Langlade N.B."/>
        </authorList>
    </citation>
    <scope>NUCLEOTIDE SEQUENCE [LARGE SCALE GENOMIC DNA]</scope>
    <source>
        <strain evidence="3">cv. SF193</strain>
        <tissue evidence="1">Leaves</tissue>
    </source>
</reference>
<keyword evidence="3" id="KW-1185">Reference proteome</keyword>
<reference evidence="2" key="2">
    <citation type="submission" date="2017-02" db="EMBL/GenBank/DDBJ databases">
        <title>Sunflower complete genome.</title>
        <authorList>
            <person name="Langlade N."/>
            <person name="Munos S."/>
        </authorList>
    </citation>
    <scope>NUCLEOTIDE SEQUENCE [LARGE SCALE GENOMIC DNA]</scope>
    <source>
        <tissue evidence="2">Leaves</tissue>
    </source>
</reference>
<organism evidence="2 3">
    <name type="scientific">Helianthus annuus</name>
    <name type="common">Common sunflower</name>
    <dbReference type="NCBI Taxonomy" id="4232"/>
    <lineage>
        <taxon>Eukaryota</taxon>
        <taxon>Viridiplantae</taxon>
        <taxon>Streptophyta</taxon>
        <taxon>Embryophyta</taxon>
        <taxon>Tracheophyta</taxon>
        <taxon>Spermatophyta</taxon>
        <taxon>Magnoliopsida</taxon>
        <taxon>eudicotyledons</taxon>
        <taxon>Gunneridae</taxon>
        <taxon>Pentapetalae</taxon>
        <taxon>asterids</taxon>
        <taxon>campanulids</taxon>
        <taxon>Asterales</taxon>
        <taxon>Asteraceae</taxon>
        <taxon>Asteroideae</taxon>
        <taxon>Heliantheae alliance</taxon>
        <taxon>Heliantheae</taxon>
        <taxon>Helianthus</taxon>
    </lineage>
</organism>
<proteinExistence type="predicted"/>
<dbReference type="AlphaFoldDB" id="A0A251UYU9"/>
<dbReference type="EMBL" id="MNCJ02000317">
    <property type="protein sequence ID" value="KAF5817232.1"/>
    <property type="molecule type" value="Genomic_DNA"/>
</dbReference>
<evidence type="ECO:0000313" key="2">
    <source>
        <dbReference type="EMBL" id="OTG28193.1"/>
    </source>
</evidence>
<reference evidence="1" key="3">
    <citation type="submission" date="2020-06" db="EMBL/GenBank/DDBJ databases">
        <title>Helianthus annuus Genome sequencing and assembly Release 2.</title>
        <authorList>
            <person name="Gouzy J."/>
            <person name="Langlade N."/>
            <person name="Munos S."/>
        </authorList>
    </citation>
    <scope>NUCLEOTIDE SEQUENCE</scope>
    <source>
        <tissue evidence="1">Leaves</tissue>
    </source>
</reference>
<evidence type="ECO:0000313" key="3">
    <source>
        <dbReference type="Proteomes" id="UP000215914"/>
    </source>
</evidence>
<gene>
    <name evidence="2" type="ORF">HannXRQ_Chr04g0108491</name>
    <name evidence="1" type="ORF">HanXRQr2_Chr02g0050511</name>
</gene>
<dbReference type="Gramene" id="mRNA:HanXRQr2_Chr02g0050511">
    <property type="protein sequence ID" value="mRNA:HanXRQr2_Chr02g0050511"/>
    <property type="gene ID" value="HanXRQr2_Chr02g0050511"/>
</dbReference>
<sequence>MRVQRVVRVPLKIICYSFTSWIWQRQHRFRHGNRLLTMMELWVSHSLLGRRIKSQFEFEAYMPSFC</sequence>
<accession>A0A251UYU9</accession>
<dbReference type="InParanoid" id="A0A251UYU9"/>